<dbReference type="PANTHER" id="PTHR43877">
    <property type="entry name" value="AMINOALKYLPHOSPHONATE N-ACETYLTRANSFERASE-RELATED-RELATED"/>
    <property type="match status" value="1"/>
</dbReference>
<keyword evidence="1 4" id="KW-0808">Transferase</keyword>
<keyword evidence="5" id="KW-1185">Reference proteome</keyword>
<comment type="caution">
    <text evidence="4">The sequence shown here is derived from an EMBL/GenBank/DDBJ whole genome shotgun (WGS) entry which is preliminary data.</text>
</comment>
<evidence type="ECO:0000256" key="1">
    <source>
        <dbReference type="ARBA" id="ARBA00022679"/>
    </source>
</evidence>
<evidence type="ECO:0000256" key="2">
    <source>
        <dbReference type="ARBA" id="ARBA00023315"/>
    </source>
</evidence>
<organism evidence="4 5">
    <name type="scientific">Oceanobacillus chungangensis</name>
    <dbReference type="NCBI Taxonomy" id="1229152"/>
    <lineage>
        <taxon>Bacteria</taxon>
        <taxon>Bacillati</taxon>
        <taxon>Bacillota</taxon>
        <taxon>Bacilli</taxon>
        <taxon>Bacillales</taxon>
        <taxon>Bacillaceae</taxon>
        <taxon>Oceanobacillus</taxon>
    </lineage>
</organism>
<dbReference type="RefSeq" id="WP_115750698.1">
    <property type="nucleotide sequence ID" value="NZ_PIOD01000020.1"/>
</dbReference>
<dbReference type="EMBL" id="PIOD01000020">
    <property type="protein sequence ID" value="RDW16195.1"/>
    <property type="molecule type" value="Genomic_DNA"/>
</dbReference>
<dbReference type="GO" id="GO:0016747">
    <property type="term" value="F:acyltransferase activity, transferring groups other than amino-acyl groups"/>
    <property type="evidence" value="ECO:0007669"/>
    <property type="project" value="InterPro"/>
</dbReference>
<sequence>MIIRKAKVDDAKGIARVHVDSWKTTYKNNIPEDYLNSLSYEKREQLWTNNIPKDNVFVAENEQGQIIGFSSGGEERSGKYKEYKGELSSIYILEKFQGKGIGKLLAKPVFDKIEELGINTLLVLVLEDNKSKLFYEALGGKIIDKVEVEIADKKLIELVYGWDNIKGVFDK</sequence>
<dbReference type="AlphaFoldDB" id="A0A3D8PM20"/>
<dbReference type="InterPro" id="IPR013653">
    <property type="entry name" value="GCN5-like_dom"/>
</dbReference>
<dbReference type="InterPro" id="IPR050832">
    <property type="entry name" value="Bact_Acetyltransf"/>
</dbReference>
<dbReference type="OrthoDB" id="5292888at2"/>
<dbReference type="SUPFAM" id="SSF55729">
    <property type="entry name" value="Acyl-CoA N-acyltransferases (Nat)"/>
    <property type="match status" value="1"/>
</dbReference>
<dbReference type="InterPro" id="IPR016181">
    <property type="entry name" value="Acyl_CoA_acyltransferase"/>
</dbReference>
<evidence type="ECO:0000259" key="3">
    <source>
        <dbReference type="PROSITE" id="PS51186"/>
    </source>
</evidence>
<dbReference type="InterPro" id="IPR000182">
    <property type="entry name" value="GNAT_dom"/>
</dbReference>
<evidence type="ECO:0000313" key="4">
    <source>
        <dbReference type="EMBL" id="RDW16195.1"/>
    </source>
</evidence>
<keyword evidence="2" id="KW-0012">Acyltransferase</keyword>
<dbReference type="PROSITE" id="PS51186">
    <property type="entry name" value="GNAT"/>
    <property type="match status" value="1"/>
</dbReference>
<dbReference type="Proteomes" id="UP000256520">
    <property type="component" value="Unassembled WGS sequence"/>
</dbReference>
<proteinExistence type="predicted"/>
<dbReference type="CDD" id="cd04301">
    <property type="entry name" value="NAT_SF"/>
    <property type="match status" value="1"/>
</dbReference>
<accession>A0A3D8PM20</accession>
<feature type="domain" description="N-acetyltransferase" evidence="3">
    <location>
        <begin position="1"/>
        <end position="165"/>
    </location>
</feature>
<name>A0A3D8PM20_9BACI</name>
<dbReference type="Gene3D" id="3.40.630.30">
    <property type="match status" value="1"/>
</dbReference>
<dbReference type="Pfam" id="PF08445">
    <property type="entry name" value="FR47"/>
    <property type="match status" value="1"/>
</dbReference>
<protein>
    <submittedName>
        <fullName evidence="4">GNAT family N-acetyltransferase</fullName>
    </submittedName>
</protein>
<reference evidence="5" key="1">
    <citation type="submission" date="2017-11" db="EMBL/GenBank/DDBJ databases">
        <authorList>
            <person name="Zhu W."/>
        </authorList>
    </citation>
    <scope>NUCLEOTIDE SEQUENCE [LARGE SCALE GENOMIC DNA]</scope>
    <source>
        <strain evidence="5">CAU 1051</strain>
    </source>
</reference>
<evidence type="ECO:0000313" key="5">
    <source>
        <dbReference type="Proteomes" id="UP000256520"/>
    </source>
</evidence>
<gene>
    <name evidence="4" type="ORF">CWR45_15065</name>
</gene>